<gene>
    <name evidence="8" type="ORF">ACFL27_23100</name>
</gene>
<dbReference type="PRINTS" id="PR00411">
    <property type="entry name" value="PNDRDTASEI"/>
</dbReference>
<keyword evidence="4" id="KW-0274">FAD</keyword>
<evidence type="ECO:0000313" key="8">
    <source>
        <dbReference type="EMBL" id="MFC1853096.1"/>
    </source>
</evidence>
<dbReference type="SUPFAM" id="SSF51905">
    <property type="entry name" value="FAD/NAD(P)-binding domain"/>
    <property type="match status" value="1"/>
</dbReference>
<comment type="caution">
    <text evidence="8">The sequence shown here is derived from an EMBL/GenBank/DDBJ whole genome shotgun (WGS) entry which is preliminary data.</text>
</comment>
<proteinExistence type="inferred from homology"/>
<evidence type="ECO:0000256" key="5">
    <source>
        <dbReference type="ARBA" id="ARBA00023027"/>
    </source>
</evidence>
<evidence type="ECO:0000256" key="2">
    <source>
        <dbReference type="ARBA" id="ARBA00007532"/>
    </source>
</evidence>
<feature type="domain" description="Pyridine nucleotide-disulphide oxidoreductase dimerisation" evidence="6">
    <location>
        <begin position="150"/>
        <end position="259"/>
    </location>
</feature>
<dbReference type="PANTHER" id="PTHR22912:SF151">
    <property type="entry name" value="DIHYDROLIPOYL DEHYDROGENASE, MITOCHONDRIAL"/>
    <property type="match status" value="1"/>
</dbReference>
<dbReference type="InterPro" id="IPR004099">
    <property type="entry name" value="Pyr_nucl-diS_OxRdtase_dimer"/>
</dbReference>
<name>A0ABV6Z426_UNCC1</name>
<dbReference type="EMBL" id="JBHPBY010000421">
    <property type="protein sequence ID" value="MFC1853096.1"/>
    <property type="molecule type" value="Genomic_DNA"/>
</dbReference>
<comment type="similarity">
    <text evidence="2">Belongs to the class-I pyridine nucleotide-disulfide oxidoreductase family.</text>
</comment>
<evidence type="ECO:0000256" key="4">
    <source>
        <dbReference type="ARBA" id="ARBA00022827"/>
    </source>
</evidence>
<sequence>QVTVIELLPQLIPGTDDRVAKMLRRILAKQGLTFHLETTVTGYEKTEAGVTIKARDKKGKDIAVTADKVLVAVGRKPNTAGLDLDKIGITIDQRTGQVPVNERYQTNIDSVYAIGDLIAGPMLAHKAEDEGVAVAEILVGKKGHVRYDIIPGVVYTWPEVATVGQTEAALKTSGRDYKVGLFNFRANGRALCMDAGDGFVKILADQKTDTVLGVHILGPWASDLIAEAVSVMEFGGSAEDIARTMHAHPTLSEALKEAAMAVDNWSIHSAPVRKR</sequence>
<dbReference type="Pfam" id="PF07992">
    <property type="entry name" value="Pyr_redox_2"/>
    <property type="match status" value="1"/>
</dbReference>
<keyword evidence="5" id="KW-0520">NAD</keyword>
<organism evidence="8 9">
    <name type="scientific">candidate division CSSED10-310 bacterium</name>
    <dbReference type="NCBI Taxonomy" id="2855610"/>
    <lineage>
        <taxon>Bacteria</taxon>
        <taxon>Bacteria division CSSED10-310</taxon>
    </lineage>
</organism>
<evidence type="ECO:0000256" key="1">
    <source>
        <dbReference type="ARBA" id="ARBA00001974"/>
    </source>
</evidence>
<dbReference type="Gene3D" id="3.30.390.30">
    <property type="match status" value="1"/>
</dbReference>
<dbReference type="Proteomes" id="UP001594351">
    <property type="component" value="Unassembled WGS sequence"/>
</dbReference>
<evidence type="ECO:0000259" key="6">
    <source>
        <dbReference type="Pfam" id="PF02852"/>
    </source>
</evidence>
<dbReference type="InterPro" id="IPR016156">
    <property type="entry name" value="FAD/NAD-linked_Rdtase_dimer_sf"/>
</dbReference>
<evidence type="ECO:0000259" key="7">
    <source>
        <dbReference type="Pfam" id="PF07992"/>
    </source>
</evidence>
<dbReference type="PRINTS" id="PR00368">
    <property type="entry name" value="FADPNR"/>
</dbReference>
<protein>
    <submittedName>
        <fullName evidence="8">FAD-dependent oxidoreductase</fullName>
    </submittedName>
</protein>
<dbReference type="SUPFAM" id="SSF55424">
    <property type="entry name" value="FAD/NAD-linked reductases, dimerisation (C-terminal) domain"/>
    <property type="match status" value="1"/>
</dbReference>
<feature type="domain" description="FAD/NAD(P)-binding" evidence="7">
    <location>
        <begin position="1"/>
        <end position="131"/>
    </location>
</feature>
<accession>A0ABV6Z426</accession>
<evidence type="ECO:0000313" key="9">
    <source>
        <dbReference type="Proteomes" id="UP001594351"/>
    </source>
</evidence>
<dbReference type="Pfam" id="PF02852">
    <property type="entry name" value="Pyr_redox_dim"/>
    <property type="match status" value="1"/>
</dbReference>
<keyword evidence="3" id="KW-0285">Flavoprotein</keyword>
<dbReference type="InterPro" id="IPR036188">
    <property type="entry name" value="FAD/NAD-bd_sf"/>
</dbReference>
<evidence type="ECO:0000256" key="3">
    <source>
        <dbReference type="ARBA" id="ARBA00022630"/>
    </source>
</evidence>
<keyword evidence="9" id="KW-1185">Reference proteome</keyword>
<dbReference type="PANTHER" id="PTHR22912">
    <property type="entry name" value="DISULFIDE OXIDOREDUCTASE"/>
    <property type="match status" value="1"/>
</dbReference>
<feature type="non-terminal residue" evidence="8">
    <location>
        <position position="1"/>
    </location>
</feature>
<comment type="cofactor">
    <cofactor evidence="1">
        <name>FAD</name>
        <dbReference type="ChEBI" id="CHEBI:57692"/>
    </cofactor>
</comment>
<dbReference type="InterPro" id="IPR050151">
    <property type="entry name" value="Class-I_Pyr_Nuc-Dis_Oxidored"/>
</dbReference>
<reference evidence="8 9" key="1">
    <citation type="submission" date="2024-09" db="EMBL/GenBank/DDBJ databases">
        <title>Laminarin stimulates single cell rates of sulfate reduction while oxygen inhibits transcriptomic activity in coastal marine sediment.</title>
        <authorList>
            <person name="Lindsay M."/>
            <person name="Orcutt B."/>
            <person name="Emerson D."/>
            <person name="Stepanauskas R."/>
            <person name="D'Angelo T."/>
        </authorList>
    </citation>
    <scope>NUCLEOTIDE SEQUENCE [LARGE SCALE GENOMIC DNA]</scope>
    <source>
        <strain evidence="8">SAG AM-311-K15</strain>
    </source>
</reference>
<dbReference type="Gene3D" id="3.50.50.60">
    <property type="entry name" value="FAD/NAD(P)-binding domain"/>
    <property type="match status" value="2"/>
</dbReference>
<dbReference type="InterPro" id="IPR023753">
    <property type="entry name" value="FAD/NAD-binding_dom"/>
</dbReference>